<evidence type="ECO:0000259" key="1">
    <source>
        <dbReference type="PROSITE" id="PS50053"/>
    </source>
</evidence>
<dbReference type="InterPro" id="IPR029071">
    <property type="entry name" value="Ubiquitin-like_domsf"/>
</dbReference>
<dbReference type="PROSITE" id="PS50053">
    <property type="entry name" value="UBIQUITIN_2"/>
    <property type="match status" value="1"/>
</dbReference>
<feature type="domain" description="Ubiquitin-like" evidence="1">
    <location>
        <begin position="1"/>
        <end position="48"/>
    </location>
</feature>
<dbReference type="AlphaFoldDB" id="A0A9N8E228"/>
<dbReference type="InterPro" id="IPR019956">
    <property type="entry name" value="Ubiquitin_dom"/>
</dbReference>
<accession>A0A9N8E228</accession>
<gene>
    <name evidence="2" type="ORF">SEMRO_574_G169120.1</name>
</gene>
<sequence length="135" mass="15192">MIQKGYDIPMKEQRLVFAGRSLEDDKMLSDFNIQNESTLHLILRLRGGMYHESSGRVDNETLEEERRGGKASVETKLLLPGGRSERIRIGLFCTAAKLKLILTRKFWALLQGATDHKGNAIDVEDDDDVTFLGGN</sequence>
<dbReference type="PANTHER" id="PTHR10666">
    <property type="entry name" value="UBIQUITIN"/>
    <property type="match status" value="1"/>
</dbReference>
<dbReference type="SUPFAM" id="SSF54236">
    <property type="entry name" value="Ubiquitin-like"/>
    <property type="match status" value="1"/>
</dbReference>
<dbReference type="Pfam" id="PF00240">
    <property type="entry name" value="ubiquitin"/>
    <property type="match status" value="1"/>
</dbReference>
<evidence type="ECO:0000313" key="3">
    <source>
        <dbReference type="Proteomes" id="UP001153069"/>
    </source>
</evidence>
<dbReference type="InterPro" id="IPR050158">
    <property type="entry name" value="Ubiquitin_ubiquitin-like"/>
</dbReference>
<dbReference type="PRINTS" id="PR00348">
    <property type="entry name" value="UBIQUITIN"/>
</dbReference>
<dbReference type="OrthoDB" id="419317at2759"/>
<organism evidence="2 3">
    <name type="scientific">Seminavis robusta</name>
    <dbReference type="NCBI Taxonomy" id="568900"/>
    <lineage>
        <taxon>Eukaryota</taxon>
        <taxon>Sar</taxon>
        <taxon>Stramenopiles</taxon>
        <taxon>Ochrophyta</taxon>
        <taxon>Bacillariophyta</taxon>
        <taxon>Bacillariophyceae</taxon>
        <taxon>Bacillariophycidae</taxon>
        <taxon>Naviculales</taxon>
        <taxon>Naviculaceae</taxon>
        <taxon>Seminavis</taxon>
    </lineage>
</organism>
<protein>
    <submittedName>
        <fullName evidence="2">Polyubiquitin</fullName>
    </submittedName>
</protein>
<dbReference type="Gene3D" id="3.10.20.90">
    <property type="entry name" value="Phosphatidylinositol 3-kinase Catalytic Subunit, Chain A, domain 1"/>
    <property type="match status" value="1"/>
</dbReference>
<dbReference type="Proteomes" id="UP001153069">
    <property type="component" value="Unassembled WGS sequence"/>
</dbReference>
<comment type="caution">
    <text evidence="2">The sequence shown here is derived from an EMBL/GenBank/DDBJ whole genome shotgun (WGS) entry which is preliminary data.</text>
</comment>
<dbReference type="EMBL" id="CAICTM010000573">
    <property type="protein sequence ID" value="CAB9513141.1"/>
    <property type="molecule type" value="Genomic_DNA"/>
</dbReference>
<dbReference type="InterPro" id="IPR000626">
    <property type="entry name" value="Ubiquitin-like_dom"/>
</dbReference>
<keyword evidence="3" id="KW-1185">Reference proteome</keyword>
<proteinExistence type="predicted"/>
<reference evidence="2" key="1">
    <citation type="submission" date="2020-06" db="EMBL/GenBank/DDBJ databases">
        <authorList>
            <consortium name="Plant Systems Biology data submission"/>
        </authorList>
    </citation>
    <scope>NUCLEOTIDE SEQUENCE</scope>
    <source>
        <strain evidence="2">D6</strain>
    </source>
</reference>
<evidence type="ECO:0000313" key="2">
    <source>
        <dbReference type="EMBL" id="CAB9513141.1"/>
    </source>
</evidence>
<name>A0A9N8E228_9STRA</name>